<dbReference type="SUPFAM" id="SSF53474">
    <property type="entry name" value="alpha/beta-Hydrolases"/>
    <property type="match status" value="1"/>
</dbReference>
<evidence type="ECO:0000313" key="3">
    <source>
        <dbReference type="Proteomes" id="UP000503447"/>
    </source>
</evidence>
<sequence length="362" mass="40787">MALSLKGWDSIAQGNALGGSVKIAVNRQTRADERISMSNTPASDAPPPLRTTRLPAADEAAPFPNPAPDLYPFTPRVAARRGLRMSYLDEGRGDPVVMLHGNPTWSFYYRNLVLALRESYRCIVPDHIGCGLSDKPSPSEYDYSLKHRIDDLEWLLEERGLTKDLTLVLHDWGGMIGMGFAARHPDRIKRIVASNTGAFPLPPGKRFPRSLWLGRNTRLGAWLITRRNAFCEYAAKWCVTRKPLPAEVRAAYLAPYDTPAHRVAVLKFVQTIPLKPGDDGFDIVSGTAAALDRFRTTPTLLLWGMKDFVFDGHFLEEWKRHFPHAEVHTWPDCGHYLLDDAGELAIMRVWEFLQRHPIQDAP</sequence>
<dbReference type="Pfam" id="PF00561">
    <property type="entry name" value="Abhydrolase_1"/>
    <property type="match status" value="1"/>
</dbReference>
<dbReference type="PANTHER" id="PTHR43798">
    <property type="entry name" value="MONOACYLGLYCEROL LIPASE"/>
    <property type="match status" value="1"/>
</dbReference>
<dbReference type="PANTHER" id="PTHR43798:SF24">
    <property type="entry name" value="CIS-3-ALKYL-4-ALKYLOXETAN-2-ONE DECARBOXYLASE"/>
    <property type="match status" value="1"/>
</dbReference>
<name>A0A6M5YJ60_9BACT</name>
<evidence type="ECO:0000313" key="2">
    <source>
        <dbReference type="EMBL" id="QJW94008.1"/>
    </source>
</evidence>
<dbReference type="EMBL" id="CP053452">
    <property type="protein sequence ID" value="QJW94008.1"/>
    <property type="molecule type" value="Genomic_DNA"/>
</dbReference>
<reference evidence="3" key="1">
    <citation type="submission" date="2020-05" db="EMBL/GenBank/DDBJ databases">
        <title>Frigoriglobus tundricola gen. nov., sp. nov., a psychrotolerant cellulolytic planctomycete of the family Gemmataceae with two divergent copies of 16S rRNA gene.</title>
        <authorList>
            <person name="Kulichevskaya I.S."/>
            <person name="Ivanova A.A."/>
            <person name="Naumoff D.G."/>
            <person name="Beletsky A.V."/>
            <person name="Rijpstra W.I.C."/>
            <person name="Sinninghe Damste J.S."/>
            <person name="Mardanov A.V."/>
            <person name="Ravin N.V."/>
            <person name="Dedysh S.N."/>
        </authorList>
    </citation>
    <scope>NUCLEOTIDE SEQUENCE [LARGE SCALE GENOMIC DNA]</scope>
    <source>
        <strain evidence="3">PL17</strain>
    </source>
</reference>
<dbReference type="PRINTS" id="PR00412">
    <property type="entry name" value="EPOXHYDRLASE"/>
</dbReference>
<dbReference type="GO" id="GO:0003824">
    <property type="term" value="F:catalytic activity"/>
    <property type="evidence" value="ECO:0007669"/>
    <property type="project" value="InterPro"/>
</dbReference>
<dbReference type="PRINTS" id="PR00111">
    <property type="entry name" value="ABHYDROLASE"/>
</dbReference>
<dbReference type="InterPro" id="IPR050266">
    <property type="entry name" value="AB_hydrolase_sf"/>
</dbReference>
<accession>A0A6M5YJ60</accession>
<dbReference type="InterPro" id="IPR029058">
    <property type="entry name" value="AB_hydrolase_fold"/>
</dbReference>
<proteinExistence type="predicted"/>
<dbReference type="KEGG" id="ftj:FTUN_1525"/>
<dbReference type="GO" id="GO:0016020">
    <property type="term" value="C:membrane"/>
    <property type="evidence" value="ECO:0007669"/>
    <property type="project" value="TreeGrafter"/>
</dbReference>
<keyword evidence="3" id="KW-1185">Reference proteome</keyword>
<dbReference type="Gene3D" id="3.40.50.1820">
    <property type="entry name" value="alpha/beta hydrolase"/>
    <property type="match status" value="1"/>
</dbReference>
<organism evidence="2 3">
    <name type="scientific">Frigoriglobus tundricola</name>
    <dbReference type="NCBI Taxonomy" id="2774151"/>
    <lineage>
        <taxon>Bacteria</taxon>
        <taxon>Pseudomonadati</taxon>
        <taxon>Planctomycetota</taxon>
        <taxon>Planctomycetia</taxon>
        <taxon>Gemmatales</taxon>
        <taxon>Gemmataceae</taxon>
        <taxon>Frigoriglobus</taxon>
    </lineage>
</organism>
<gene>
    <name evidence="2" type="ORF">FTUN_1525</name>
</gene>
<feature type="domain" description="AB hydrolase-1" evidence="1">
    <location>
        <begin position="95"/>
        <end position="340"/>
    </location>
</feature>
<dbReference type="InterPro" id="IPR000639">
    <property type="entry name" value="Epox_hydrolase-like"/>
</dbReference>
<dbReference type="Proteomes" id="UP000503447">
    <property type="component" value="Chromosome"/>
</dbReference>
<dbReference type="AlphaFoldDB" id="A0A6M5YJ60"/>
<dbReference type="InterPro" id="IPR000073">
    <property type="entry name" value="AB_hydrolase_1"/>
</dbReference>
<protein>
    <submittedName>
        <fullName evidence="2">Haloalkane dehalogenase-like protein</fullName>
    </submittedName>
</protein>
<evidence type="ECO:0000259" key="1">
    <source>
        <dbReference type="Pfam" id="PF00561"/>
    </source>
</evidence>